<organism evidence="1 2">
    <name type="scientific">Niabella soli DSM 19437</name>
    <dbReference type="NCBI Taxonomy" id="929713"/>
    <lineage>
        <taxon>Bacteria</taxon>
        <taxon>Pseudomonadati</taxon>
        <taxon>Bacteroidota</taxon>
        <taxon>Chitinophagia</taxon>
        <taxon>Chitinophagales</taxon>
        <taxon>Chitinophagaceae</taxon>
        <taxon>Niabella</taxon>
    </lineage>
</organism>
<evidence type="ECO:0000313" key="2">
    <source>
        <dbReference type="Proteomes" id="UP000003586"/>
    </source>
</evidence>
<proteinExistence type="predicted"/>
<dbReference type="Proteomes" id="UP000003586">
    <property type="component" value="Chromosome"/>
</dbReference>
<dbReference type="KEGG" id="nso:NIASO_09110"/>
<dbReference type="STRING" id="929713.NIASO_09110"/>
<evidence type="ECO:0000313" key="1">
    <source>
        <dbReference type="EMBL" id="AHF17515.1"/>
    </source>
</evidence>
<reference evidence="1 2" key="1">
    <citation type="submission" date="2013-12" db="EMBL/GenBank/DDBJ databases">
        <authorList>
            <consortium name="DOE Joint Genome Institute"/>
            <person name="Eisen J."/>
            <person name="Huntemann M."/>
            <person name="Han J."/>
            <person name="Chen A."/>
            <person name="Kyrpides N."/>
            <person name="Mavromatis K."/>
            <person name="Markowitz V."/>
            <person name="Palaniappan K."/>
            <person name="Ivanova N."/>
            <person name="Schaumberg A."/>
            <person name="Pati A."/>
            <person name="Liolios K."/>
            <person name="Nordberg H.P."/>
            <person name="Cantor M.N."/>
            <person name="Hua S.X."/>
            <person name="Woyke T."/>
        </authorList>
    </citation>
    <scope>NUCLEOTIDE SEQUENCE [LARGE SCALE GENOMIC DNA]</scope>
    <source>
        <strain evidence="2">DSM 19437</strain>
    </source>
</reference>
<dbReference type="AlphaFoldDB" id="W0F393"/>
<accession>W0F393</accession>
<name>W0F393_9BACT</name>
<dbReference type="HOGENOM" id="CLU_3366064_0_0_10"/>
<dbReference type="EMBL" id="CP007035">
    <property type="protein sequence ID" value="AHF17515.1"/>
    <property type="molecule type" value="Genomic_DNA"/>
</dbReference>
<protein>
    <submittedName>
        <fullName evidence="1">Uncharacterized protein</fullName>
    </submittedName>
</protein>
<gene>
    <name evidence="1" type="ORF">NIASO_09110</name>
</gene>
<keyword evidence="2" id="KW-1185">Reference proteome</keyword>
<sequence length="35" mass="4333">MTVPNVVLVLQNQYKRKTWQWFRRKNAGDKTRKNQ</sequence>